<evidence type="ECO:0000313" key="2">
    <source>
        <dbReference type="EMBL" id="KAG2198797.1"/>
    </source>
</evidence>
<dbReference type="AlphaFoldDB" id="A0A8H7QU70"/>
<comment type="caution">
    <text evidence="2">The sequence shown here is derived from an EMBL/GenBank/DDBJ whole genome shotgun (WGS) entry which is preliminary data.</text>
</comment>
<protein>
    <submittedName>
        <fullName evidence="2">Uncharacterized protein</fullName>
    </submittedName>
</protein>
<organism evidence="2 3">
    <name type="scientific">Mucor plumbeus</name>
    <dbReference type="NCBI Taxonomy" id="97098"/>
    <lineage>
        <taxon>Eukaryota</taxon>
        <taxon>Fungi</taxon>
        <taxon>Fungi incertae sedis</taxon>
        <taxon>Mucoromycota</taxon>
        <taxon>Mucoromycotina</taxon>
        <taxon>Mucoromycetes</taxon>
        <taxon>Mucorales</taxon>
        <taxon>Mucorineae</taxon>
        <taxon>Mucoraceae</taxon>
        <taxon>Mucor</taxon>
    </lineage>
</organism>
<dbReference type="EMBL" id="JAEPRC010000379">
    <property type="protein sequence ID" value="KAG2198797.1"/>
    <property type="molecule type" value="Genomic_DNA"/>
</dbReference>
<reference evidence="2" key="1">
    <citation type="submission" date="2020-12" db="EMBL/GenBank/DDBJ databases">
        <title>Metabolic potential, ecology and presence of endohyphal bacteria is reflected in genomic diversity of Mucoromycotina.</title>
        <authorList>
            <person name="Muszewska A."/>
            <person name="Okrasinska A."/>
            <person name="Steczkiewicz K."/>
            <person name="Drgas O."/>
            <person name="Orlowska M."/>
            <person name="Perlinska-Lenart U."/>
            <person name="Aleksandrzak-Piekarczyk T."/>
            <person name="Szatraj K."/>
            <person name="Zielenkiewicz U."/>
            <person name="Pilsyk S."/>
            <person name="Malc E."/>
            <person name="Mieczkowski P."/>
            <person name="Kruszewska J.S."/>
            <person name="Biernat P."/>
            <person name="Pawlowska J."/>
        </authorList>
    </citation>
    <scope>NUCLEOTIDE SEQUENCE</scope>
    <source>
        <strain evidence="2">CBS 226.32</strain>
    </source>
</reference>
<dbReference type="OrthoDB" id="2285320at2759"/>
<gene>
    <name evidence="2" type="ORF">INT46_000067</name>
</gene>
<keyword evidence="3" id="KW-1185">Reference proteome</keyword>
<evidence type="ECO:0000256" key="1">
    <source>
        <dbReference type="SAM" id="MobiDB-lite"/>
    </source>
</evidence>
<dbReference type="Proteomes" id="UP000650833">
    <property type="component" value="Unassembled WGS sequence"/>
</dbReference>
<feature type="compositionally biased region" description="Polar residues" evidence="1">
    <location>
        <begin position="1"/>
        <end position="52"/>
    </location>
</feature>
<name>A0A8H7QU70_9FUNG</name>
<sequence>MPTDSPTSPNLDSSHPNSSDAAQSNLEAPASDWTSTMTHSGPSGSSTLPSATNKRRRDTMMQDIAGRDYYNDLSQAQLVDLVTETLDVKPMMYLDITRASTPVTAPLSVSSARLNLNPNLNFTRTKSGSSALEL</sequence>
<evidence type="ECO:0000313" key="3">
    <source>
        <dbReference type="Proteomes" id="UP000650833"/>
    </source>
</evidence>
<accession>A0A8H7QU70</accession>
<feature type="region of interest" description="Disordered" evidence="1">
    <location>
        <begin position="1"/>
        <end position="60"/>
    </location>
</feature>
<proteinExistence type="predicted"/>